<proteinExistence type="predicted"/>
<comment type="caution">
    <text evidence="1">The sequence shown here is derived from an EMBL/GenBank/DDBJ whole genome shotgun (WGS) entry which is preliminary data.</text>
</comment>
<reference evidence="1 2" key="1">
    <citation type="submission" date="2023-07" db="EMBL/GenBank/DDBJ databases">
        <title>Sequencing the genomes of 1000 actinobacteria strains.</title>
        <authorList>
            <person name="Klenk H.-P."/>
        </authorList>
    </citation>
    <scope>NUCLEOTIDE SEQUENCE [LARGE SCALE GENOMIC DNA]</scope>
    <source>
        <strain evidence="1 2">DSM 45805</strain>
    </source>
</reference>
<dbReference type="Proteomes" id="UP001229651">
    <property type="component" value="Unassembled WGS sequence"/>
</dbReference>
<dbReference type="EMBL" id="JAUSUT010000001">
    <property type="protein sequence ID" value="MDQ0377931.1"/>
    <property type="molecule type" value="Genomic_DNA"/>
</dbReference>
<accession>A0ABU0ESF8</accession>
<evidence type="ECO:0000313" key="1">
    <source>
        <dbReference type="EMBL" id="MDQ0377931.1"/>
    </source>
</evidence>
<protein>
    <submittedName>
        <fullName evidence="1">Uncharacterized protein</fullName>
    </submittedName>
</protein>
<gene>
    <name evidence="1" type="ORF">FB470_001925</name>
</gene>
<evidence type="ECO:0000313" key="2">
    <source>
        <dbReference type="Proteomes" id="UP001229651"/>
    </source>
</evidence>
<organism evidence="1 2">
    <name type="scientific">Amycolatopsis thermophila</name>
    <dbReference type="NCBI Taxonomy" id="206084"/>
    <lineage>
        <taxon>Bacteria</taxon>
        <taxon>Bacillati</taxon>
        <taxon>Actinomycetota</taxon>
        <taxon>Actinomycetes</taxon>
        <taxon>Pseudonocardiales</taxon>
        <taxon>Pseudonocardiaceae</taxon>
        <taxon>Amycolatopsis</taxon>
    </lineage>
</organism>
<name>A0ABU0ESF8_9PSEU</name>
<keyword evidence="2" id="KW-1185">Reference proteome</keyword>
<sequence length="58" mass="6231">MAVTHPPQSVIPMGGVECGRCGQPALEVQVFPKQRFVIHLDPRVTPCPVPNPEVRSGA</sequence>